<evidence type="ECO:0000313" key="5">
    <source>
        <dbReference type="EMBL" id="RWA08599.1"/>
    </source>
</evidence>
<evidence type="ECO:0000256" key="3">
    <source>
        <dbReference type="ARBA" id="ARBA00023136"/>
    </source>
</evidence>
<comment type="caution">
    <text evidence="5">The sequence shown here is derived from an EMBL/GenBank/DDBJ whole genome shotgun (WGS) entry which is preliminary data.</text>
</comment>
<name>A0A439D2D1_9PEZI</name>
<dbReference type="Pfam" id="PF08690">
    <property type="entry name" value="GET2"/>
    <property type="match status" value="1"/>
</dbReference>
<evidence type="ECO:0000256" key="2">
    <source>
        <dbReference type="ARBA" id="ARBA00022989"/>
    </source>
</evidence>
<evidence type="ECO:0000256" key="1">
    <source>
        <dbReference type="ARBA" id="ARBA00022692"/>
    </source>
</evidence>
<protein>
    <recommendedName>
        <fullName evidence="7">GET complex subunit GET2</fullName>
    </recommendedName>
</protein>
<dbReference type="STRING" id="363999.A0A439D2D1"/>
<keyword evidence="3" id="KW-0472">Membrane</keyword>
<feature type="compositionally biased region" description="Polar residues" evidence="4">
    <location>
        <begin position="137"/>
        <end position="158"/>
    </location>
</feature>
<feature type="compositionally biased region" description="Low complexity" evidence="4">
    <location>
        <begin position="57"/>
        <end position="78"/>
    </location>
</feature>
<dbReference type="InterPro" id="IPR028143">
    <property type="entry name" value="Get2/sif1"/>
</dbReference>
<feature type="compositionally biased region" description="Basic and acidic residues" evidence="4">
    <location>
        <begin position="27"/>
        <end position="40"/>
    </location>
</feature>
<dbReference type="GO" id="GO:0006890">
    <property type="term" value="P:retrograde vesicle-mediated transport, Golgi to endoplasmic reticulum"/>
    <property type="evidence" value="ECO:0007669"/>
    <property type="project" value="TreeGrafter"/>
</dbReference>
<evidence type="ECO:0008006" key="7">
    <source>
        <dbReference type="Google" id="ProtNLM"/>
    </source>
</evidence>
<dbReference type="PANTHER" id="PTHR28263">
    <property type="entry name" value="GOLGI TO ER TRAFFIC PROTEIN 2"/>
    <property type="match status" value="1"/>
</dbReference>
<evidence type="ECO:0000256" key="4">
    <source>
        <dbReference type="SAM" id="MobiDB-lite"/>
    </source>
</evidence>
<sequence>MTEGISSEDAAAARAAEQVRLRKQRREAKIKAERTSRLDKISGLGGGFPKEPPAQPPASVESTPSSSAATPTPAASSDSHADPEEIDISQHYYTPQATARPPESDPSNLSEAQLRQMMLGFDQPSLAGSGTPPPRSSNPFLNRSSPMPSTEGTQGTESMDQDPMMQMLQKMMAGGMPGGIPGGADGSNPLAGMGLEGLFGAAGGSNPAQQSQQAEQNKTANLWRILHAIFALGLGLYVMLSTTFTGTKVERDADDLQSTGVLGAQNLEQARACFFYVFTSVETVLLTSRYMRERSAGFTPSGWTWTVSGMLPDPFRGYARHALRYAQIFTTVRNDALFCVFVMGVCCLLRS</sequence>
<keyword evidence="1" id="KW-0812">Transmembrane</keyword>
<feature type="region of interest" description="Disordered" evidence="4">
    <location>
        <begin position="122"/>
        <end position="159"/>
    </location>
</feature>
<feature type="region of interest" description="Disordered" evidence="4">
    <location>
        <begin position="1"/>
        <end position="110"/>
    </location>
</feature>
<accession>A0A439D2D1</accession>
<keyword evidence="2" id="KW-1133">Transmembrane helix</keyword>
<evidence type="ECO:0000313" key="6">
    <source>
        <dbReference type="Proteomes" id="UP000286045"/>
    </source>
</evidence>
<keyword evidence="6" id="KW-1185">Reference proteome</keyword>
<dbReference type="EMBL" id="RYZI01000192">
    <property type="protein sequence ID" value="RWA08599.1"/>
    <property type="molecule type" value="Genomic_DNA"/>
</dbReference>
<dbReference type="PANTHER" id="PTHR28263:SF1">
    <property type="entry name" value="GOLGI TO ER TRAFFIC PROTEIN 2"/>
    <property type="match status" value="1"/>
</dbReference>
<gene>
    <name evidence="5" type="ORF">EKO27_g6510</name>
</gene>
<organism evidence="5 6">
    <name type="scientific">Xylaria grammica</name>
    <dbReference type="NCBI Taxonomy" id="363999"/>
    <lineage>
        <taxon>Eukaryota</taxon>
        <taxon>Fungi</taxon>
        <taxon>Dikarya</taxon>
        <taxon>Ascomycota</taxon>
        <taxon>Pezizomycotina</taxon>
        <taxon>Sordariomycetes</taxon>
        <taxon>Xylariomycetidae</taxon>
        <taxon>Xylariales</taxon>
        <taxon>Xylariaceae</taxon>
        <taxon>Xylaria</taxon>
    </lineage>
</organism>
<dbReference type="AlphaFoldDB" id="A0A439D2D1"/>
<proteinExistence type="predicted"/>
<reference evidence="5 6" key="1">
    <citation type="submission" date="2018-12" db="EMBL/GenBank/DDBJ databases">
        <title>Draft genome sequence of Xylaria grammica IHI A82.</title>
        <authorList>
            <person name="Buettner E."/>
            <person name="Kellner H."/>
        </authorList>
    </citation>
    <scope>NUCLEOTIDE SEQUENCE [LARGE SCALE GENOMIC DNA]</scope>
    <source>
        <strain evidence="5 6">IHI A82</strain>
    </source>
</reference>
<dbReference type="Proteomes" id="UP000286045">
    <property type="component" value="Unassembled WGS sequence"/>
</dbReference>